<keyword evidence="6" id="KW-0812">Transmembrane</keyword>
<evidence type="ECO:0000256" key="6">
    <source>
        <dbReference type="SAM" id="Phobius"/>
    </source>
</evidence>
<evidence type="ECO:0000259" key="7">
    <source>
        <dbReference type="PROSITE" id="PS50011"/>
    </source>
</evidence>
<dbReference type="GO" id="GO:0004672">
    <property type="term" value="F:protein kinase activity"/>
    <property type="evidence" value="ECO:0007669"/>
    <property type="project" value="InterPro"/>
</dbReference>
<comment type="caution">
    <text evidence="8">The sequence shown here is derived from an EMBL/GenBank/DDBJ whole genome shotgun (WGS) entry which is preliminary data.</text>
</comment>
<feature type="binding site" evidence="5">
    <location>
        <position position="113"/>
    </location>
    <ligand>
        <name>ATP</name>
        <dbReference type="ChEBI" id="CHEBI:30616"/>
    </ligand>
</feature>
<dbReference type="OrthoDB" id="4062651at2759"/>
<organism evidence="8 9">
    <name type="scientific">Corymbia citriodora subsp. variegata</name>
    <dbReference type="NCBI Taxonomy" id="360336"/>
    <lineage>
        <taxon>Eukaryota</taxon>
        <taxon>Viridiplantae</taxon>
        <taxon>Streptophyta</taxon>
        <taxon>Embryophyta</taxon>
        <taxon>Tracheophyta</taxon>
        <taxon>Spermatophyta</taxon>
        <taxon>Magnoliopsida</taxon>
        <taxon>eudicotyledons</taxon>
        <taxon>Gunneridae</taxon>
        <taxon>Pentapetalae</taxon>
        <taxon>rosids</taxon>
        <taxon>malvids</taxon>
        <taxon>Myrtales</taxon>
        <taxon>Myrtaceae</taxon>
        <taxon>Myrtoideae</taxon>
        <taxon>Eucalypteae</taxon>
        <taxon>Corymbia</taxon>
    </lineage>
</organism>
<evidence type="ECO:0000256" key="3">
    <source>
        <dbReference type="ARBA" id="ARBA00022777"/>
    </source>
</evidence>
<proteinExistence type="predicted"/>
<dbReference type="SUPFAM" id="SSF56112">
    <property type="entry name" value="Protein kinase-like (PK-like)"/>
    <property type="match status" value="1"/>
</dbReference>
<keyword evidence="4 5" id="KW-0067">ATP-binding</keyword>
<evidence type="ECO:0000256" key="5">
    <source>
        <dbReference type="PROSITE-ProRule" id="PRU10141"/>
    </source>
</evidence>
<dbReference type="InterPro" id="IPR001245">
    <property type="entry name" value="Ser-Thr/Tyr_kinase_cat_dom"/>
</dbReference>
<dbReference type="PROSITE" id="PS50011">
    <property type="entry name" value="PROTEIN_KINASE_DOM"/>
    <property type="match status" value="1"/>
</dbReference>
<gene>
    <name evidence="8" type="ORF">BT93_L3990</name>
</gene>
<feature type="transmembrane region" description="Helical" evidence="6">
    <location>
        <begin position="6"/>
        <end position="28"/>
    </location>
</feature>
<dbReference type="GO" id="GO:0005524">
    <property type="term" value="F:ATP binding"/>
    <property type="evidence" value="ECO:0007669"/>
    <property type="project" value="UniProtKB-UniRule"/>
</dbReference>
<dbReference type="InterPro" id="IPR017441">
    <property type="entry name" value="Protein_kinase_ATP_BS"/>
</dbReference>
<keyword evidence="3" id="KW-0418">Kinase</keyword>
<dbReference type="PANTHER" id="PTHR47973">
    <property type="entry name" value="CYSTEINE-RICH RECEPTOR-LIKE PROTEIN KINASE 3"/>
    <property type="match status" value="1"/>
</dbReference>
<dbReference type="Pfam" id="PF07714">
    <property type="entry name" value="PK_Tyr_Ser-Thr"/>
    <property type="match status" value="1"/>
</dbReference>
<dbReference type="AlphaFoldDB" id="A0A8T0CHF8"/>
<reference evidence="8" key="1">
    <citation type="submission" date="2020-05" db="EMBL/GenBank/DDBJ databases">
        <title>WGS assembly of Corymbia citriodora subspecies variegata.</title>
        <authorList>
            <person name="Barry K."/>
            <person name="Hundley H."/>
            <person name="Shu S."/>
            <person name="Jenkins J."/>
            <person name="Grimwood J."/>
            <person name="Baten A."/>
        </authorList>
    </citation>
    <scope>NUCLEOTIDE SEQUENCE</scope>
    <source>
        <strain evidence="8">CV2-018</strain>
    </source>
</reference>
<dbReference type="InterPro" id="IPR000719">
    <property type="entry name" value="Prot_kinase_dom"/>
</dbReference>
<dbReference type="Proteomes" id="UP000806378">
    <property type="component" value="Unassembled WGS sequence"/>
</dbReference>
<dbReference type="Gramene" id="rna-gnl|WGS:JABURB|Cocit.L3990.1">
    <property type="protein sequence ID" value="cds-KAF7846624.1"/>
    <property type="gene ID" value="gene-BT93_L3990"/>
</dbReference>
<evidence type="ECO:0000313" key="9">
    <source>
        <dbReference type="Proteomes" id="UP000806378"/>
    </source>
</evidence>
<dbReference type="PROSITE" id="PS00107">
    <property type="entry name" value="PROTEIN_KINASE_ATP"/>
    <property type="match status" value="1"/>
</dbReference>
<protein>
    <recommendedName>
        <fullName evidence="7">Protein kinase domain-containing protein</fullName>
    </recommendedName>
</protein>
<keyword evidence="6" id="KW-0472">Membrane</keyword>
<dbReference type="EMBL" id="MU092327">
    <property type="protein sequence ID" value="KAF7846624.1"/>
    <property type="molecule type" value="Genomic_DNA"/>
</dbReference>
<keyword evidence="1" id="KW-0808">Transferase</keyword>
<dbReference type="Gene3D" id="1.10.510.10">
    <property type="entry name" value="Transferase(Phosphotransferase) domain 1"/>
    <property type="match status" value="1"/>
</dbReference>
<sequence length="376" mass="41777">MEPNLQAVVATAASFVGVSLFFVFLYACNRRRKRSRDREARVQTRSISNREEELSAITVDESASFDPNLRISMDVLRRATENFHPKRIIGDGGFGLVYKARLGDGERAVAIKKLEPDAFEGFREFSAELETLGTLHHPNIVKLLGYCASNSDRVLVYEFIERGSLDEWLNYHTSLSENGDISWSRQSVARAPLSWDTRMKIIWGVASGLAYMHGLPAPIIHRGISASDVLLDADFEAHIADFGLARMIRDSRSHVSTQFAGTMGYAPPEYTEGITAATVKGDVYSFGVLMLVIATGLKPNLPVVPEPEEVGLTVWARNMVGQKRQMEMVDKAVSRDGLVKARVKSYFSIACRCTSQLPRDRPDMTRVLELLTSAVG</sequence>
<keyword evidence="9" id="KW-1185">Reference proteome</keyword>
<evidence type="ECO:0000313" key="8">
    <source>
        <dbReference type="EMBL" id="KAF7846624.1"/>
    </source>
</evidence>
<dbReference type="InterPro" id="IPR052059">
    <property type="entry name" value="CR_Ser/Thr_kinase"/>
</dbReference>
<dbReference type="FunFam" id="3.30.200.20:FF:000745">
    <property type="entry name" value="Phytosulfokine receptor 2"/>
    <property type="match status" value="1"/>
</dbReference>
<evidence type="ECO:0000256" key="1">
    <source>
        <dbReference type="ARBA" id="ARBA00022679"/>
    </source>
</evidence>
<accession>A0A8T0CHF8</accession>
<keyword evidence="6" id="KW-1133">Transmembrane helix</keyword>
<evidence type="ECO:0000256" key="4">
    <source>
        <dbReference type="ARBA" id="ARBA00022840"/>
    </source>
</evidence>
<evidence type="ECO:0000256" key="2">
    <source>
        <dbReference type="ARBA" id="ARBA00022741"/>
    </source>
</evidence>
<dbReference type="Gene3D" id="3.30.200.20">
    <property type="entry name" value="Phosphorylase Kinase, domain 1"/>
    <property type="match status" value="1"/>
</dbReference>
<name>A0A8T0CHF8_CORYI</name>
<feature type="domain" description="Protein kinase" evidence="7">
    <location>
        <begin position="83"/>
        <end position="375"/>
    </location>
</feature>
<dbReference type="InterPro" id="IPR011009">
    <property type="entry name" value="Kinase-like_dom_sf"/>
</dbReference>
<keyword evidence="2 5" id="KW-0547">Nucleotide-binding</keyword>